<dbReference type="Pfam" id="PF01724">
    <property type="entry name" value="DUF29"/>
    <property type="match status" value="1"/>
</dbReference>
<dbReference type="EMBL" id="CM002803">
    <property type="protein sequence ID" value="KEI68279.1"/>
    <property type="molecule type" value="Genomic_DNA"/>
</dbReference>
<sequence>MTKTSLKTLYDSDFALWIEDTVNQLKSRNIENLDWDNLIEEIESLGKRDKRELESRLTTLFEDALKRNYVLLPDCYRGWEVTINRTQSNLRHILADSPSLRNYLQEIYFNCYLEALNNMQIEYDAEFPDVCPFPQDVDILLTGKFWETPL</sequence>
<dbReference type="PATRIC" id="fig|388467.6.peg.3461"/>
<dbReference type="STRING" id="388467.A19Y_3515"/>
<dbReference type="Gene3D" id="1.20.1220.20">
    <property type="entry name" value="Uncharcterised protein PF01724"/>
    <property type="match status" value="1"/>
</dbReference>
<accession>A0A073CJ09</accession>
<dbReference type="AlphaFoldDB" id="A0A073CJ09"/>
<dbReference type="Proteomes" id="UP000027395">
    <property type="component" value="Chromosome"/>
</dbReference>
<dbReference type="PANTHER" id="PTHR34235:SF3">
    <property type="entry name" value="SLR1203 PROTEIN"/>
    <property type="match status" value="1"/>
</dbReference>
<evidence type="ECO:0000313" key="2">
    <source>
        <dbReference type="Proteomes" id="UP000027395"/>
    </source>
</evidence>
<keyword evidence="2" id="KW-1185">Reference proteome</keyword>
<dbReference type="PANTHER" id="PTHR34235">
    <property type="entry name" value="SLR1203 PROTEIN-RELATED"/>
    <property type="match status" value="1"/>
</dbReference>
<dbReference type="RefSeq" id="WP_193372711.1">
    <property type="nucleotide sequence ID" value="NZ_CM002803.1"/>
</dbReference>
<evidence type="ECO:0008006" key="3">
    <source>
        <dbReference type="Google" id="ProtNLM"/>
    </source>
</evidence>
<dbReference type="InterPro" id="IPR002636">
    <property type="entry name" value="DUF29"/>
</dbReference>
<proteinExistence type="predicted"/>
<gene>
    <name evidence="1" type="ORF">A19Y_3515</name>
</gene>
<protein>
    <recommendedName>
        <fullName evidence="3">DUF29 domain-containing protein</fullName>
    </recommendedName>
</protein>
<name>A0A073CJ09_PLAA1</name>
<organism evidence="1 2">
    <name type="scientific">Planktothrix agardhii (strain NIVA-CYA 126/8)</name>
    <dbReference type="NCBI Taxonomy" id="388467"/>
    <lineage>
        <taxon>Bacteria</taxon>
        <taxon>Bacillati</taxon>
        <taxon>Cyanobacteriota</taxon>
        <taxon>Cyanophyceae</taxon>
        <taxon>Oscillatoriophycideae</taxon>
        <taxon>Oscillatoriales</taxon>
        <taxon>Microcoleaceae</taxon>
        <taxon>Planktothrix</taxon>
    </lineage>
</organism>
<evidence type="ECO:0000313" key="1">
    <source>
        <dbReference type="EMBL" id="KEI68279.1"/>
    </source>
</evidence>
<dbReference type="HOGENOM" id="CLU_116670_0_1_3"/>
<reference evidence="1 2" key="1">
    <citation type="journal article" date="2014" name="Appl. Environ. Microbiol.">
        <title>Elucidation of insertion elements encoded on plasmids and in vitro construction of shuttle vectors from the toxic cyanobacterium Planktothrix.</title>
        <authorList>
            <person name="Christiansen G."/>
            <person name="Goesmann A."/>
            <person name="Kurmayer R."/>
        </authorList>
    </citation>
    <scope>NUCLEOTIDE SEQUENCE [LARGE SCALE GENOMIC DNA]</scope>
    <source>
        <strain evidence="1 2">NIVA-CYA 126/8</strain>
    </source>
</reference>
<dbReference type="eggNOG" id="COG2442">
    <property type="taxonomic scope" value="Bacteria"/>
</dbReference>